<organism evidence="1">
    <name type="scientific">marine metagenome</name>
    <dbReference type="NCBI Taxonomy" id="408172"/>
    <lineage>
        <taxon>unclassified sequences</taxon>
        <taxon>metagenomes</taxon>
        <taxon>ecological metagenomes</taxon>
    </lineage>
</organism>
<protein>
    <submittedName>
        <fullName evidence="1">Uncharacterized protein</fullName>
    </submittedName>
</protein>
<dbReference type="EMBL" id="UINC01001305">
    <property type="protein sequence ID" value="SUZ77130.1"/>
    <property type="molecule type" value="Genomic_DNA"/>
</dbReference>
<sequence length="32" mass="3882">MTMMRKKFFVSKFAFLNWKTTLTRKTLVALLE</sequence>
<proteinExistence type="predicted"/>
<accession>A0A381QDQ1</accession>
<reference evidence="1" key="1">
    <citation type="submission" date="2018-05" db="EMBL/GenBank/DDBJ databases">
        <authorList>
            <person name="Lanie J.A."/>
            <person name="Ng W.-L."/>
            <person name="Kazmierczak K.M."/>
            <person name="Andrzejewski T.M."/>
            <person name="Davidsen T.M."/>
            <person name="Wayne K.J."/>
            <person name="Tettelin H."/>
            <person name="Glass J.I."/>
            <person name="Rusch D."/>
            <person name="Podicherti R."/>
            <person name="Tsui H.-C.T."/>
            <person name="Winkler M.E."/>
        </authorList>
    </citation>
    <scope>NUCLEOTIDE SEQUENCE</scope>
</reference>
<name>A0A381QDQ1_9ZZZZ</name>
<evidence type="ECO:0000313" key="1">
    <source>
        <dbReference type="EMBL" id="SUZ77130.1"/>
    </source>
</evidence>
<gene>
    <name evidence="1" type="ORF">METZ01_LOCUS29984</name>
</gene>
<dbReference type="AlphaFoldDB" id="A0A381QDQ1"/>